<evidence type="ECO:0000259" key="1">
    <source>
        <dbReference type="Pfam" id="PF08909"/>
    </source>
</evidence>
<dbReference type="AlphaFoldDB" id="A0A9D1I7N6"/>
<reference evidence="2" key="1">
    <citation type="submission" date="2020-10" db="EMBL/GenBank/DDBJ databases">
        <authorList>
            <person name="Gilroy R."/>
        </authorList>
    </citation>
    <scope>NUCLEOTIDE SEQUENCE</scope>
    <source>
        <strain evidence="2">CHK195-4489</strain>
    </source>
</reference>
<evidence type="ECO:0000313" key="3">
    <source>
        <dbReference type="Proteomes" id="UP000824089"/>
    </source>
</evidence>
<accession>A0A9D1I7N6</accession>
<organism evidence="2 3">
    <name type="scientific">Candidatus Egerieisoma faecipullorum</name>
    <dbReference type="NCBI Taxonomy" id="2840963"/>
    <lineage>
        <taxon>Bacteria</taxon>
        <taxon>Bacillati</taxon>
        <taxon>Bacillota</taxon>
        <taxon>Clostridia</taxon>
        <taxon>Eubacteriales</taxon>
        <taxon>Clostridiaceae</taxon>
        <taxon>Clostridiaceae incertae sedis</taxon>
        <taxon>Candidatus Egerieisoma</taxon>
    </lineage>
</organism>
<feature type="domain" description="DUF1854" evidence="1">
    <location>
        <begin position="32"/>
        <end position="159"/>
    </location>
</feature>
<name>A0A9D1I7N6_9CLOT</name>
<reference evidence="2" key="2">
    <citation type="journal article" date="2021" name="PeerJ">
        <title>Extensive microbial diversity within the chicken gut microbiome revealed by metagenomics and culture.</title>
        <authorList>
            <person name="Gilroy R."/>
            <person name="Ravi A."/>
            <person name="Getino M."/>
            <person name="Pursley I."/>
            <person name="Horton D.L."/>
            <person name="Alikhan N.F."/>
            <person name="Baker D."/>
            <person name="Gharbi K."/>
            <person name="Hall N."/>
            <person name="Watson M."/>
            <person name="Adriaenssens E.M."/>
            <person name="Foster-Nyarko E."/>
            <person name="Jarju S."/>
            <person name="Secka A."/>
            <person name="Antonio M."/>
            <person name="Oren A."/>
            <person name="Chaudhuri R.R."/>
            <person name="La Ragione R."/>
            <person name="Hildebrand F."/>
            <person name="Pallen M.J."/>
        </authorList>
    </citation>
    <scope>NUCLEOTIDE SEQUENCE</scope>
    <source>
        <strain evidence="2">CHK195-4489</strain>
    </source>
</reference>
<dbReference type="EMBL" id="DVMM01000103">
    <property type="protein sequence ID" value="HIU29666.1"/>
    <property type="molecule type" value="Genomic_DNA"/>
</dbReference>
<gene>
    <name evidence="2" type="ORF">IAD50_05155</name>
</gene>
<dbReference type="Proteomes" id="UP000824089">
    <property type="component" value="Unassembled WGS sequence"/>
</dbReference>
<evidence type="ECO:0000313" key="2">
    <source>
        <dbReference type="EMBL" id="HIU29666.1"/>
    </source>
</evidence>
<sequence length="162" mass="19198">MARLYINGDEVRFTKRDMCLVDAEFYDGRRFENLEPRRLFPISGLTRYITLLDPDGKEMAIIRNIDTLMPESKKIIEACLREYYMIPKIKRLIDSTEKYGILKWTVETDRGMCSFEIRNRHSDIKMLYDGRVLVRDSNDNRYEITDCKTLDKHSMAILNAEL</sequence>
<proteinExistence type="predicted"/>
<dbReference type="InterPro" id="IPR015005">
    <property type="entry name" value="DUF1854"/>
</dbReference>
<comment type="caution">
    <text evidence="2">The sequence shown here is derived from an EMBL/GenBank/DDBJ whole genome shotgun (WGS) entry which is preliminary data.</text>
</comment>
<protein>
    <submittedName>
        <fullName evidence="2">DUF1854 domain-containing protein</fullName>
    </submittedName>
</protein>
<dbReference type="Pfam" id="PF08909">
    <property type="entry name" value="DUF1854"/>
    <property type="match status" value="1"/>
</dbReference>